<dbReference type="Pfam" id="PF01352">
    <property type="entry name" value="KRAB"/>
    <property type="match status" value="1"/>
</dbReference>
<keyword evidence="8" id="KW-0804">Transcription</keyword>
<dbReference type="InterPro" id="IPR001909">
    <property type="entry name" value="KRAB"/>
</dbReference>
<dbReference type="InterPro" id="IPR036051">
    <property type="entry name" value="KRAB_dom_sf"/>
</dbReference>
<evidence type="ECO:0000259" key="13">
    <source>
        <dbReference type="PROSITE" id="PS50805"/>
    </source>
</evidence>
<dbReference type="PANTHER" id="PTHR23234:SF10">
    <property type="entry name" value="RIKEN CDNA 6720489N17 GENE-RELATED"/>
    <property type="match status" value="1"/>
</dbReference>
<dbReference type="Gene3D" id="6.10.140.140">
    <property type="match status" value="1"/>
</dbReference>
<evidence type="ECO:0000256" key="11">
    <source>
        <dbReference type="SAM" id="MobiDB-lite"/>
    </source>
</evidence>
<dbReference type="PROSITE" id="PS00028">
    <property type="entry name" value="ZINC_FINGER_C2H2_1"/>
    <property type="match status" value="3"/>
</dbReference>
<dbReference type="Proteomes" id="UP001266305">
    <property type="component" value="Unassembled WGS sequence"/>
</dbReference>
<feature type="domain" description="C2H2-type" evidence="12">
    <location>
        <begin position="205"/>
        <end position="232"/>
    </location>
</feature>
<evidence type="ECO:0000256" key="9">
    <source>
        <dbReference type="ARBA" id="ARBA00023242"/>
    </source>
</evidence>
<proteinExistence type="predicted"/>
<evidence type="ECO:0000256" key="5">
    <source>
        <dbReference type="ARBA" id="ARBA00022833"/>
    </source>
</evidence>
<feature type="domain" description="C2H2-type" evidence="12">
    <location>
        <begin position="149"/>
        <end position="176"/>
    </location>
</feature>
<dbReference type="Gene3D" id="3.30.160.60">
    <property type="entry name" value="Classic Zinc Finger"/>
    <property type="match status" value="6"/>
</dbReference>
<evidence type="ECO:0000256" key="8">
    <source>
        <dbReference type="ARBA" id="ARBA00023163"/>
    </source>
</evidence>
<keyword evidence="9" id="KW-0539">Nucleus</keyword>
<comment type="subcellular location">
    <subcellularLocation>
        <location evidence="1">Nucleus</location>
    </subcellularLocation>
</comment>
<dbReference type="SUPFAM" id="SSF109640">
    <property type="entry name" value="KRAB domain (Kruppel-associated box)"/>
    <property type="match status" value="1"/>
</dbReference>
<evidence type="ECO:0000313" key="15">
    <source>
        <dbReference type="Proteomes" id="UP001266305"/>
    </source>
</evidence>
<dbReference type="SUPFAM" id="SSF57667">
    <property type="entry name" value="beta-beta-alpha zinc fingers"/>
    <property type="match status" value="3"/>
</dbReference>
<feature type="domain" description="C2H2-type" evidence="12">
    <location>
        <begin position="233"/>
        <end position="260"/>
    </location>
</feature>
<dbReference type="Pfam" id="PF00096">
    <property type="entry name" value="zf-C2H2"/>
    <property type="match status" value="3"/>
</dbReference>
<keyword evidence="4 10" id="KW-0863">Zinc-finger</keyword>
<reference evidence="14 15" key="1">
    <citation type="submission" date="2023-05" db="EMBL/GenBank/DDBJ databases">
        <title>B98-5 Cell Line De Novo Hybrid Assembly: An Optical Mapping Approach.</title>
        <authorList>
            <person name="Kananen K."/>
            <person name="Auerbach J.A."/>
            <person name="Kautto E."/>
            <person name="Blachly J.S."/>
        </authorList>
    </citation>
    <scope>NUCLEOTIDE SEQUENCE [LARGE SCALE GENOMIC DNA]</scope>
    <source>
        <strain evidence="14">B95-8</strain>
        <tissue evidence="14">Cell line</tissue>
    </source>
</reference>
<evidence type="ECO:0000256" key="10">
    <source>
        <dbReference type="PROSITE-ProRule" id="PRU00042"/>
    </source>
</evidence>
<evidence type="ECO:0000256" key="1">
    <source>
        <dbReference type="ARBA" id="ARBA00004123"/>
    </source>
</evidence>
<feature type="domain" description="KRAB" evidence="13">
    <location>
        <begin position="17"/>
        <end position="90"/>
    </location>
</feature>
<dbReference type="InterPro" id="IPR036236">
    <property type="entry name" value="Znf_C2H2_sf"/>
</dbReference>
<evidence type="ECO:0000256" key="2">
    <source>
        <dbReference type="ARBA" id="ARBA00022723"/>
    </source>
</evidence>
<evidence type="ECO:0000256" key="3">
    <source>
        <dbReference type="ARBA" id="ARBA00022737"/>
    </source>
</evidence>
<evidence type="ECO:0000313" key="14">
    <source>
        <dbReference type="EMBL" id="KAK2098467.1"/>
    </source>
</evidence>
<keyword evidence="2" id="KW-0479">Metal-binding</keyword>
<organism evidence="14 15">
    <name type="scientific">Saguinus oedipus</name>
    <name type="common">Cotton-top tamarin</name>
    <name type="synonym">Oedipomidas oedipus</name>
    <dbReference type="NCBI Taxonomy" id="9490"/>
    <lineage>
        <taxon>Eukaryota</taxon>
        <taxon>Metazoa</taxon>
        <taxon>Chordata</taxon>
        <taxon>Craniata</taxon>
        <taxon>Vertebrata</taxon>
        <taxon>Euteleostomi</taxon>
        <taxon>Mammalia</taxon>
        <taxon>Eutheria</taxon>
        <taxon>Euarchontoglires</taxon>
        <taxon>Primates</taxon>
        <taxon>Haplorrhini</taxon>
        <taxon>Platyrrhini</taxon>
        <taxon>Cebidae</taxon>
        <taxon>Callitrichinae</taxon>
        <taxon>Saguinus</taxon>
    </lineage>
</organism>
<protein>
    <recommendedName>
        <fullName evidence="16">Zinc finger protein 625</fullName>
    </recommendedName>
</protein>
<feature type="domain" description="C2H2-type" evidence="12">
    <location>
        <begin position="267"/>
        <end position="299"/>
    </location>
</feature>
<gene>
    <name evidence="14" type="ORF">P7K49_023918</name>
</gene>
<dbReference type="SMART" id="SM00355">
    <property type="entry name" value="ZnF_C2H2"/>
    <property type="match status" value="6"/>
</dbReference>
<feature type="region of interest" description="Disordered" evidence="11">
    <location>
        <begin position="106"/>
        <end position="126"/>
    </location>
</feature>
<feature type="domain" description="C2H2-type" evidence="12">
    <location>
        <begin position="177"/>
        <end position="204"/>
    </location>
</feature>
<dbReference type="InterPro" id="IPR050758">
    <property type="entry name" value="Znf_C2H2-type"/>
</dbReference>
<evidence type="ECO:0000256" key="7">
    <source>
        <dbReference type="ARBA" id="ARBA00023125"/>
    </source>
</evidence>
<dbReference type="SMART" id="SM00349">
    <property type="entry name" value="KRAB"/>
    <property type="match status" value="1"/>
</dbReference>
<dbReference type="EMBL" id="JASSZA010000011">
    <property type="protein sequence ID" value="KAK2098467.1"/>
    <property type="molecule type" value="Genomic_DNA"/>
</dbReference>
<dbReference type="CDD" id="cd07765">
    <property type="entry name" value="KRAB_A-box"/>
    <property type="match status" value="1"/>
</dbReference>
<feature type="domain" description="C2H2-type" evidence="12">
    <location>
        <begin position="300"/>
        <end position="327"/>
    </location>
</feature>
<dbReference type="PROSITE" id="PS50157">
    <property type="entry name" value="ZINC_FINGER_C2H2_2"/>
    <property type="match status" value="6"/>
</dbReference>
<dbReference type="PROSITE" id="PS50805">
    <property type="entry name" value="KRAB"/>
    <property type="match status" value="1"/>
</dbReference>
<keyword evidence="5" id="KW-0862">Zinc</keyword>
<accession>A0ABQ9UQF6</accession>
<evidence type="ECO:0000259" key="12">
    <source>
        <dbReference type="PROSITE" id="PS50157"/>
    </source>
</evidence>
<keyword evidence="6" id="KW-0805">Transcription regulation</keyword>
<keyword evidence="7" id="KW-0238">DNA-binding</keyword>
<dbReference type="PANTHER" id="PTHR23234">
    <property type="entry name" value="ZNF44 PROTEIN"/>
    <property type="match status" value="1"/>
</dbReference>
<keyword evidence="15" id="KW-1185">Reference proteome</keyword>
<evidence type="ECO:0000256" key="4">
    <source>
        <dbReference type="ARBA" id="ARBA00022771"/>
    </source>
</evidence>
<dbReference type="InterPro" id="IPR013087">
    <property type="entry name" value="Znf_C2H2_type"/>
</dbReference>
<keyword evidence="3" id="KW-0677">Repeat</keyword>
<evidence type="ECO:0000256" key="6">
    <source>
        <dbReference type="ARBA" id="ARBA00023015"/>
    </source>
</evidence>
<evidence type="ECO:0008006" key="16">
    <source>
        <dbReference type="Google" id="ProtNLM"/>
    </source>
</evidence>
<name>A0ABQ9UQF6_SAGOE</name>
<sequence>MTKGNNPLKPPMFQDSVAFEDVDVNFTQDEWALLDPTQKNLYRDVMQETFRNLASVGKKWKDQKIEDEYKNPRSNLRGLMGERLLENKKGHQLGEILTQVPDDMLKKRTPPQVKSRGEVSMGHASLRRHLRADTGHKPYEYQEYGQKPYKCTHCKKAFSDLPYFRTHEWAHTGGKPYDCEECGKRFISRSSIRRHRIMHSGDGPYKYNFCGKALMCLSLYLSHKRTHTGEKPYECKQCGKAFSHSGSLRIRERIHTGEKPQWGEYMKECTLGRSSECGKAFHSSTCLHAHKITHTGEKPYECKQCGKAFVSFNSVRYHERTHIGEKPYECKNVGKPSDLPRTFEHMEGLTLERNLMHKLYVPLQP</sequence>
<comment type="caution">
    <text evidence="14">The sequence shown here is derived from an EMBL/GenBank/DDBJ whole genome shotgun (WGS) entry which is preliminary data.</text>
</comment>